<feature type="region of interest" description="Disordered" evidence="1">
    <location>
        <begin position="14"/>
        <end position="57"/>
    </location>
</feature>
<protein>
    <submittedName>
        <fullName evidence="3">Uncharacterized protein</fullName>
    </submittedName>
</protein>
<feature type="transmembrane region" description="Helical" evidence="2">
    <location>
        <begin position="312"/>
        <end position="332"/>
    </location>
</feature>
<dbReference type="Pfam" id="PF11947">
    <property type="entry name" value="DUF3464"/>
    <property type="match status" value="2"/>
</dbReference>
<keyword evidence="2" id="KW-1133">Transmembrane helix</keyword>
<feature type="compositionally biased region" description="Polar residues" evidence="1">
    <location>
        <begin position="188"/>
        <end position="198"/>
    </location>
</feature>
<dbReference type="PANTHER" id="PTHR34575">
    <property type="entry name" value="PROTEIN PAM68, CHLOROPLASTIC"/>
    <property type="match status" value="1"/>
</dbReference>
<feature type="transmembrane region" description="Helical" evidence="2">
    <location>
        <begin position="277"/>
        <end position="300"/>
    </location>
</feature>
<name>A0A3L6QFK9_PANMI</name>
<dbReference type="AlphaFoldDB" id="A0A3L6QFK9"/>
<evidence type="ECO:0000313" key="4">
    <source>
        <dbReference type="Proteomes" id="UP000275267"/>
    </source>
</evidence>
<keyword evidence="4" id="KW-1185">Reference proteome</keyword>
<dbReference type="PANTHER" id="PTHR34575:SF5">
    <property type="entry name" value="OS02G0773500 PROTEIN"/>
    <property type="match status" value="1"/>
</dbReference>
<evidence type="ECO:0000256" key="2">
    <source>
        <dbReference type="SAM" id="Phobius"/>
    </source>
</evidence>
<evidence type="ECO:0000313" key="3">
    <source>
        <dbReference type="EMBL" id="RLM79503.1"/>
    </source>
</evidence>
<dbReference type="Proteomes" id="UP000275267">
    <property type="component" value="Unassembled WGS sequence"/>
</dbReference>
<gene>
    <name evidence="3" type="ORF">C2845_PM12G28560</name>
</gene>
<accession>A0A3L6QFK9</accession>
<organism evidence="3 4">
    <name type="scientific">Panicum miliaceum</name>
    <name type="common">Proso millet</name>
    <name type="synonym">Broomcorn millet</name>
    <dbReference type="NCBI Taxonomy" id="4540"/>
    <lineage>
        <taxon>Eukaryota</taxon>
        <taxon>Viridiplantae</taxon>
        <taxon>Streptophyta</taxon>
        <taxon>Embryophyta</taxon>
        <taxon>Tracheophyta</taxon>
        <taxon>Spermatophyta</taxon>
        <taxon>Magnoliopsida</taxon>
        <taxon>Liliopsida</taxon>
        <taxon>Poales</taxon>
        <taxon>Poaceae</taxon>
        <taxon>PACMAD clade</taxon>
        <taxon>Panicoideae</taxon>
        <taxon>Panicodae</taxon>
        <taxon>Paniceae</taxon>
        <taxon>Panicinae</taxon>
        <taxon>Panicum</taxon>
        <taxon>Panicum sect. Panicum</taxon>
    </lineage>
</organism>
<sequence>MDLLLLPSRAASARPLLPPTSPSALRRAGTARPAASSSNVEVIDATATSTSKPGSQWRAGGLGLELSEEMRRGMLWRMVAPPAAAVAADAAFLRLLDRAAPGDAPAWAAAAGSALLFAAGLLGVHYGFLSSRPQPQLRQATAMELSSLLLPRFTPTHTRARPSSPHFSTNLPRSSLRLRATPRHICLSASSPGGSNATDDGEGERGNARNKEDLGALLGKVLDAYRSSNNDLRTFLQNLVDAGVVDESEVFGGADDDDLLRALIDADLPGGDPDLSVLWKLPAVAALSFAGVPALLGYLGDAAGARVPAWMPLVYSLASFLLGSLLVVDASVSDEEWEEWARRREREGELAFLESEEVLWRVARRVPAAALAASAAGEAALRAAAQVTGLDLQPPIWVAFLLFGVLLGVPYGVFSASFDPAVEGSWLGWEEFVKNIRHVVLQAGAGHSRSKK</sequence>
<feature type="transmembrane region" description="Helical" evidence="2">
    <location>
        <begin position="107"/>
        <end position="129"/>
    </location>
</feature>
<comment type="caution">
    <text evidence="3">The sequence shown here is derived from an EMBL/GenBank/DDBJ whole genome shotgun (WGS) entry which is preliminary data.</text>
</comment>
<keyword evidence="2" id="KW-0812">Transmembrane</keyword>
<feature type="compositionally biased region" description="Polar residues" evidence="1">
    <location>
        <begin position="35"/>
        <end position="54"/>
    </location>
</feature>
<dbReference type="InterPro" id="IPR021855">
    <property type="entry name" value="PAM68-like"/>
</dbReference>
<proteinExistence type="predicted"/>
<evidence type="ECO:0000256" key="1">
    <source>
        <dbReference type="SAM" id="MobiDB-lite"/>
    </source>
</evidence>
<dbReference type="OrthoDB" id="689598at2759"/>
<keyword evidence="2" id="KW-0472">Membrane</keyword>
<feature type="region of interest" description="Disordered" evidence="1">
    <location>
        <begin position="186"/>
        <end position="210"/>
    </location>
</feature>
<reference evidence="4" key="1">
    <citation type="journal article" date="2019" name="Nat. Commun.">
        <title>The genome of broomcorn millet.</title>
        <authorList>
            <person name="Zou C."/>
            <person name="Miki D."/>
            <person name="Li D."/>
            <person name="Tang Q."/>
            <person name="Xiao L."/>
            <person name="Rajput S."/>
            <person name="Deng P."/>
            <person name="Jia W."/>
            <person name="Huang R."/>
            <person name="Zhang M."/>
            <person name="Sun Y."/>
            <person name="Hu J."/>
            <person name="Fu X."/>
            <person name="Schnable P.S."/>
            <person name="Li F."/>
            <person name="Zhang H."/>
            <person name="Feng B."/>
            <person name="Zhu X."/>
            <person name="Liu R."/>
            <person name="Schnable J.C."/>
            <person name="Zhu J.-K."/>
            <person name="Zhang H."/>
        </authorList>
    </citation>
    <scope>NUCLEOTIDE SEQUENCE [LARGE SCALE GENOMIC DNA]</scope>
</reference>
<feature type="transmembrane region" description="Helical" evidence="2">
    <location>
        <begin position="396"/>
        <end position="418"/>
    </location>
</feature>
<dbReference type="EMBL" id="PQIB02000012">
    <property type="protein sequence ID" value="RLM79503.1"/>
    <property type="molecule type" value="Genomic_DNA"/>
</dbReference>